<dbReference type="Pfam" id="PF00771">
    <property type="entry name" value="FHIPEP"/>
    <property type="match status" value="1"/>
</dbReference>
<keyword evidence="7" id="KW-1006">Bacterial flagellum protein export</keyword>
<keyword evidence="9" id="KW-1185">Reference proteome</keyword>
<protein>
    <recommendedName>
        <fullName evidence="7">Flagellar biosynthesis protein FlhA</fullName>
    </recommendedName>
</protein>
<dbReference type="GO" id="GO:0009306">
    <property type="term" value="P:protein secretion"/>
    <property type="evidence" value="ECO:0007669"/>
    <property type="project" value="InterPro"/>
</dbReference>
<evidence type="ECO:0000256" key="6">
    <source>
        <dbReference type="ARBA" id="ARBA00023136"/>
    </source>
</evidence>
<dbReference type="InterPro" id="IPR042196">
    <property type="entry name" value="FHIPEP_4"/>
</dbReference>
<dbReference type="PANTHER" id="PTHR30161">
    <property type="entry name" value="FLAGELLAR EXPORT PROTEIN, MEMBRANE FLHA SUBUNIT-RELATED"/>
    <property type="match status" value="1"/>
</dbReference>
<dbReference type="GO" id="GO:0044780">
    <property type="term" value="P:bacterial-type flagellum assembly"/>
    <property type="evidence" value="ECO:0007669"/>
    <property type="project" value="InterPro"/>
</dbReference>
<dbReference type="Gene3D" id="3.40.50.12790">
    <property type="entry name" value="FHIPEP family, domain 4"/>
    <property type="match status" value="1"/>
</dbReference>
<keyword evidence="8" id="KW-0966">Cell projection</keyword>
<accession>A0A964T1X2</accession>
<feature type="transmembrane region" description="Helical" evidence="7">
    <location>
        <begin position="115"/>
        <end position="138"/>
    </location>
</feature>
<sequence>MADTLVSSSAALPRKGGRDIGFALGIVLILTILFLPIPAVLIDMGLALSIAVSVLILMVALWIQKPLDFSAFPTVLLIATMLRLSLNIATTRTILSHGSEGTTAAGYIIGGFSSFVMSGDFVIGLIVFVILVTVNFVVITKGATRIAEVGARFTLDSIPGKQMAIDADLSAGLIDEKVAQQRRRELEEESAFFGAMDGASKFVRGDAVAGLIITAVNIFGGILIGVTRHDMPLGQAADVFTKLSVGDGLVSQIPALIVSLAAGLLVSKGGTRGSAEQAVLGQLGTYPRALSVAALLMGVLAVLPGLPFLPFAILGGLMASVGRMIPVRLAQARAAEEEKAREAEAALRREAADSVKESLKTAEIELCLGKQLAVTLFASHGELAHRVARMRRKFAQQYGFVVPEIRLTDSLTIPPKSYQVLIHGTVAARQDLRIGDVLVITGDGRLPDVPGDEAREPAFGMKALWIPQAFAGELKRQGFDPVDNVSVILTHLSEVIRNSLPQLLSYRDMRMLLDRLEPEYKRLLDDICPAHLSYSGLQAVLKLLLAERVSIRNLHLILEAIAEIAPHVRRSEQVAEHVRMRIAPQICGDLADDGVLKVLRLGNRWDLAFHQSVKRDAKGDVVEFDMDPRQVEQFGADATKAVRERMDKGEHFVIVTAPEARPYVRLIIERLFATLPVLSHLEIARGVEIRSLGTIS</sequence>
<proteinExistence type="inferred from homology"/>
<comment type="subcellular location">
    <subcellularLocation>
        <location evidence="1 7">Cell membrane</location>
        <topology evidence="1 7">Multi-pass membrane protein</topology>
    </subcellularLocation>
</comment>
<keyword evidence="8" id="KW-0969">Cilium</keyword>
<keyword evidence="7" id="KW-0653">Protein transport</keyword>
<dbReference type="InterPro" id="IPR006301">
    <property type="entry name" value="FlhA"/>
</dbReference>
<feature type="transmembrane region" description="Helical" evidence="7">
    <location>
        <begin position="20"/>
        <end position="39"/>
    </location>
</feature>
<comment type="caution">
    <text evidence="8">The sequence shown here is derived from an EMBL/GenBank/DDBJ whole genome shotgun (WGS) entry which is preliminary data.</text>
</comment>
<keyword evidence="3 7" id="KW-1003">Cell membrane</keyword>
<organism evidence="8 9">
    <name type="scientific">Propylenella binzhouense</name>
    <dbReference type="NCBI Taxonomy" id="2555902"/>
    <lineage>
        <taxon>Bacteria</taxon>
        <taxon>Pseudomonadati</taxon>
        <taxon>Pseudomonadota</taxon>
        <taxon>Alphaproteobacteria</taxon>
        <taxon>Hyphomicrobiales</taxon>
        <taxon>Propylenellaceae</taxon>
        <taxon>Propylenella</taxon>
    </lineage>
</organism>
<dbReference type="NCBIfam" id="TIGR01398">
    <property type="entry name" value="FlhA"/>
    <property type="match status" value="1"/>
</dbReference>
<keyword evidence="7" id="KW-1005">Bacterial flagellum biogenesis</keyword>
<comment type="caution">
    <text evidence="7">Lacks conserved residue(s) required for the propagation of feature annotation.</text>
</comment>
<dbReference type="InterPro" id="IPR042193">
    <property type="entry name" value="FHIPEP_3"/>
</dbReference>
<evidence type="ECO:0000313" key="9">
    <source>
        <dbReference type="Proteomes" id="UP000773614"/>
    </source>
</evidence>
<dbReference type="Gene3D" id="3.40.30.60">
    <property type="entry name" value="FHIPEP family, domain 1"/>
    <property type="match status" value="1"/>
</dbReference>
<evidence type="ECO:0000256" key="5">
    <source>
        <dbReference type="ARBA" id="ARBA00022989"/>
    </source>
</evidence>
<dbReference type="EMBL" id="SPKJ01000008">
    <property type="protein sequence ID" value="MYZ46958.1"/>
    <property type="molecule type" value="Genomic_DNA"/>
</dbReference>
<evidence type="ECO:0000313" key="8">
    <source>
        <dbReference type="EMBL" id="MYZ46958.1"/>
    </source>
</evidence>
<dbReference type="RefSeq" id="WP_161139304.1">
    <property type="nucleotide sequence ID" value="NZ_SPKJ01000008.1"/>
</dbReference>
<dbReference type="OrthoDB" id="9759185at2"/>
<dbReference type="PRINTS" id="PR00949">
    <property type="entry name" value="TYPE3IMAPROT"/>
</dbReference>
<evidence type="ECO:0000256" key="1">
    <source>
        <dbReference type="ARBA" id="ARBA00004651"/>
    </source>
</evidence>
<comment type="similarity">
    <text evidence="2 7">Belongs to the FHIPEP (flagella/HR/invasion proteins export pore) family.</text>
</comment>
<reference evidence="8" key="1">
    <citation type="submission" date="2019-03" db="EMBL/GenBank/DDBJ databases">
        <title>Afifella sp. nov., isolated from activated sludge.</title>
        <authorList>
            <person name="Li Q."/>
            <person name="Liu Y."/>
        </authorList>
    </citation>
    <scope>NUCLEOTIDE SEQUENCE</scope>
    <source>
        <strain evidence="8">L72</strain>
    </source>
</reference>
<evidence type="ECO:0000256" key="4">
    <source>
        <dbReference type="ARBA" id="ARBA00022692"/>
    </source>
</evidence>
<keyword evidence="8" id="KW-0282">Flagellum</keyword>
<evidence type="ECO:0000256" key="2">
    <source>
        <dbReference type="ARBA" id="ARBA00008835"/>
    </source>
</evidence>
<dbReference type="InterPro" id="IPR001712">
    <property type="entry name" value="T3SS_FHIPEP"/>
</dbReference>
<dbReference type="Gene3D" id="1.10.8.540">
    <property type="entry name" value="FHIPEP family, domain 3"/>
    <property type="match status" value="1"/>
</dbReference>
<dbReference type="InterPro" id="IPR042194">
    <property type="entry name" value="FHIPEP_1"/>
</dbReference>
<dbReference type="AlphaFoldDB" id="A0A964T1X2"/>
<dbReference type="Proteomes" id="UP000773614">
    <property type="component" value="Unassembled WGS sequence"/>
</dbReference>
<gene>
    <name evidence="7 8" type="primary">flhA</name>
    <name evidence="8" type="ORF">E4O86_04440</name>
</gene>
<name>A0A964T1X2_9HYPH</name>
<keyword evidence="4 7" id="KW-0812">Transmembrane</keyword>
<dbReference type="PANTHER" id="PTHR30161:SF1">
    <property type="entry name" value="FLAGELLAR BIOSYNTHESIS PROTEIN FLHA-RELATED"/>
    <property type="match status" value="1"/>
</dbReference>
<feature type="transmembrane region" description="Helical" evidence="7">
    <location>
        <begin position="249"/>
        <end position="267"/>
    </location>
</feature>
<dbReference type="GO" id="GO:0005886">
    <property type="term" value="C:plasma membrane"/>
    <property type="evidence" value="ECO:0007669"/>
    <property type="project" value="UniProtKB-SubCell"/>
</dbReference>
<keyword evidence="7" id="KW-0813">Transport</keyword>
<evidence type="ECO:0000256" key="7">
    <source>
        <dbReference type="RuleBase" id="RU364093"/>
    </source>
</evidence>
<dbReference type="PIRSF" id="PIRSF005419">
    <property type="entry name" value="FlhA"/>
    <property type="match status" value="1"/>
</dbReference>
<keyword evidence="5 7" id="KW-1133">Transmembrane helix</keyword>
<evidence type="ECO:0000256" key="3">
    <source>
        <dbReference type="ARBA" id="ARBA00022475"/>
    </source>
</evidence>
<comment type="function">
    <text evidence="7">Required for formation of the rod structure of the flagellar apparatus. Together with FliI and FliH, may constitute the export apparatus of flagellin.</text>
</comment>
<keyword evidence="6 7" id="KW-0472">Membrane</keyword>
<feature type="transmembrane region" description="Helical" evidence="7">
    <location>
        <begin position="45"/>
        <end position="63"/>
    </location>
</feature>
<feature type="transmembrane region" description="Helical" evidence="7">
    <location>
        <begin position="208"/>
        <end position="229"/>
    </location>
</feature>